<dbReference type="Proteomes" id="UP000510660">
    <property type="component" value="Chromosome"/>
</dbReference>
<feature type="domain" description="PepSY" evidence="3">
    <location>
        <begin position="144"/>
        <end position="200"/>
    </location>
</feature>
<evidence type="ECO:0000259" key="3">
    <source>
        <dbReference type="Pfam" id="PF03413"/>
    </source>
</evidence>
<evidence type="ECO:0000313" key="4">
    <source>
        <dbReference type="EMBL" id="QLL74680.1"/>
    </source>
</evidence>
<protein>
    <recommendedName>
        <fullName evidence="3">PepSY domain-containing protein</fullName>
    </recommendedName>
</protein>
<feature type="signal peptide" evidence="2">
    <location>
        <begin position="1"/>
        <end position="26"/>
    </location>
</feature>
<feature type="compositionally biased region" description="Low complexity" evidence="1">
    <location>
        <begin position="28"/>
        <end position="41"/>
    </location>
</feature>
<feature type="domain" description="PepSY" evidence="3">
    <location>
        <begin position="66"/>
        <end position="121"/>
    </location>
</feature>
<accession>A0A7H9EAR0</accession>
<feature type="region of interest" description="Disordered" evidence="1">
    <location>
        <begin position="28"/>
        <end position="58"/>
    </location>
</feature>
<dbReference type="Pfam" id="PF03413">
    <property type="entry name" value="PepSY"/>
    <property type="match status" value="2"/>
</dbReference>
<evidence type="ECO:0000256" key="1">
    <source>
        <dbReference type="SAM" id="MobiDB-lite"/>
    </source>
</evidence>
<feature type="compositionally biased region" description="Basic residues" evidence="1">
    <location>
        <begin position="42"/>
        <end position="52"/>
    </location>
</feature>
<evidence type="ECO:0000313" key="5">
    <source>
        <dbReference type="Proteomes" id="UP000510660"/>
    </source>
</evidence>
<dbReference type="RefSeq" id="WP_180860911.1">
    <property type="nucleotide sequence ID" value="NZ_CP047415.1"/>
</dbReference>
<dbReference type="PROSITE" id="PS51257">
    <property type="entry name" value="PROKAR_LIPOPROTEIN"/>
    <property type="match status" value="1"/>
</dbReference>
<feature type="chain" id="PRO_5039214958" description="PepSY domain-containing protein" evidence="2">
    <location>
        <begin position="27"/>
        <end position="204"/>
    </location>
</feature>
<dbReference type="Gene3D" id="3.10.450.40">
    <property type="match status" value="2"/>
</dbReference>
<organism evidence="4 5">
    <name type="scientific">Lactobacillus crispatus</name>
    <dbReference type="NCBI Taxonomy" id="47770"/>
    <lineage>
        <taxon>Bacteria</taxon>
        <taxon>Bacillati</taxon>
        <taxon>Bacillota</taxon>
        <taxon>Bacilli</taxon>
        <taxon>Lactobacillales</taxon>
        <taxon>Lactobacillaceae</taxon>
        <taxon>Lactobacillus</taxon>
    </lineage>
</organism>
<keyword evidence="2" id="KW-0732">Signal</keyword>
<dbReference type="InterPro" id="IPR025711">
    <property type="entry name" value="PepSY"/>
</dbReference>
<dbReference type="AlphaFoldDB" id="A0A7H9EAR0"/>
<name>A0A7H9EAR0_9LACO</name>
<sequence>MKQNKTLIKLASNVALTGALVLGATACSNNSNESSSQSSKVSKAKKNTKKAVKQNETKLKRTKIQVSQQSALNKFNEKYPDTKIKEIDLKLENNNYVYEIDGFDKTKEYSATIDANDGKLIHSSSEKLDLDELNQKALNFDSLISRDEATKIAEKNATGVSKEWNLEQDHDTAYWKVEVSDGTKTTEVKIDAQTKKVISTKNDD</sequence>
<gene>
    <name evidence="4" type="ORF">GTO85_10235</name>
</gene>
<proteinExistence type="predicted"/>
<evidence type="ECO:0000256" key="2">
    <source>
        <dbReference type="SAM" id="SignalP"/>
    </source>
</evidence>
<reference evidence="4 5" key="1">
    <citation type="submission" date="2020-01" db="EMBL/GenBank/DDBJ databases">
        <title>Complete and circular genome sequences of six lactobacillus isolates from horses.</title>
        <authorList>
            <person name="Hassan H.M."/>
        </authorList>
    </citation>
    <scope>NUCLEOTIDE SEQUENCE [LARGE SCALE GENOMIC DNA]</scope>
    <source>
        <strain evidence="4 5">1D</strain>
    </source>
</reference>
<dbReference type="EMBL" id="CP047415">
    <property type="protein sequence ID" value="QLL74680.1"/>
    <property type="molecule type" value="Genomic_DNA"/>
</dbReference>